<evidence type="ECO:0000313" key="1">
    <source>
        <dbReference type="EMBL" id="CAE6757128.1"/>
    </source>
</evidence>
<protein>
    <submittedName>
        <fullName evidence="1">Uncharacterized protein</fullName>
    </submittedName>
</protein>
<proteinExistence type="predicted"/>
<reference evidence="1 2" key="1">
    <citation type="submission" date="2021-02" db="EMBL/GenBank/DDBJ databases">
        <authorList>
            <person name="Han P."/>
        </authorList>
    </citation>
    <scope>NUCLEOTIDE SEQUENCE [LARGE SCALE GENOMIC DNA]</scope>
    <source>
        <strain evidence="1">Candidatus Nitrospira sp. ZN2</strain>
    </source>
</reference>
<accession>A0ABN7LLD1</accession>
<comment type="caution">
    <text evidence="1">The sequence shown here is derived from an EMBL/GenBank/DDBJ whole genome shotgun (WGS) entry which is preliminary data.</text>
</comment>
<gene>
    <name evidence="1" type="ORF">NSPZN2_30459</name>
</gene>
<evidence type="ECO:0000313" key="2">
    <source>
        <dbReference type="Proteomes" id="UP000675880"/>
    </source>
</evidence>
<keyword evidence="2" id="KW-1185">Reference proteome</keyword>
<dbReference type="Proteomes" id="UP000675880">
    <property type="component" value="Unassembled WGS sequence"/>
</dbReference>
<name>A0ABN7LLD1_9BACT</name>
<organism evidence="1 2">
    <name type="scientific">Nitrospira defluvii</name>
    <dbReference type="NCBI Taxonomy" id="330214"/>
    <lineage>
        <taxon>Bacteria</taxon>
        <taxon>Pseudomonadati</taxon>
        <taxon>Nitrospirota</taxon>
        <taxon>Nitrospiria</taxon>
        <taxon>Nitrospirales</taxon>
        <taxon>Nitrospiraceae</taxon>
        <taxon>Nitrospira</taxon>
    </lineage>
</organism>
<dbReference type="EMBL" id="CAJNBJ010000016">
    <property type="protein sequence ID" value="CAE6757128.1"/>
    <property type="molecule type" value="Genomic_DNA"/>
</dbReference>
<sequence length="85" mass="9437">MVPSQSIIGEGYAKKGRHRGGRKYFAEVGGRCRLIFDLPVWVLNAGLMKGSEETYESLGHRRSGVYRITRCRSVAARGPRRGGGR</sequence>